<feature type="region of interest" description="Disordered" evidence="1">
    <location>
        <begin position="25"/>
        <end position="73"/>
    </location>
</feature>
<reference evidence="3" key="1">
    <citation type="submission" date="2022-12" db="EMBL/GenBank/DDBJ databases">
        <title>Isolation and characterisation of novel Methanocorpusculum spp. from native Australian herbivores indicates the genus is ancestrally host-associated.</title>
        <authorList>
            <person name="Volmer J.G."/>
            <person name="Soo R.M."/>
            <person name="Evans P.N."/>
            <person name="Hoedt E.C."/>
            <person name="Astorga Alsina A.L."/>
            <person name="Woodcroft B.J."/>
            <person name="Tyson G.W."/>
            <person name="Hugenholtz P."/>
            <person name="Morrison M."/>
        </authorList>
    </citation>
    <scope>NUCLEOTIDE SEQUENCE</scope>
    <source>
        <strain evidence="3">MG</strain>
    </source>
</reference>
<keyword evidence="2" id="KW-0812">Transmembrane</keyword>
<gene>
    <name evidence="3" type="ORF">O0S10_00950</name>
</gene>
<feature type="transmembrane region" description="Helical" evidence="2">
    <location>
        <begin position="103"/>
        <end position="124"/>
    </location>
</feature>
<keyword evidence="4" id="KW-1185">Reference proteome</keyword>
<name>A0ABT4IDI3_9EURY</name>
<keyword evidence="2" id="KW-0472">Membrane</keyword>
<comment type="caution">
    <text evidence="3">The sequence shown here is derived from an EMBL/GenBank/DDBJ whole genome shotgun (WGS) entry which is preliminary data.</text>
</comment>
<keyword evidence="2" id="KW-1133">Transmembrane helix</keyword>
<accession>A0ABT4IDI3</accession>
<evidence type="ECO:0000313" key="4">
    <source>
        <dbReference type="Proteomes" id="UP001141422"/>
    </source>
</evidence>
<dbReference type="Proteomes" id="UP001141422">
    <property type="component" value="Unassembled WGS sequence"/>
</dbReference>
<protein>
    <submittedName>
        <fullName evidence="3">Uncharacterized protein</fullName>
    </submittedName>
</protein>
<evidence type="ECO:0000256" key="2">
    <source>
        <dbReference type="SAM" id="Phobius"/>
    </source>
</evidence>
<proteinExistence type="predicted"/>
<dbReference type="EMBL" id="JAPTGB010000002">
    <property type="protein sequence ID" value="MCZ0859791.1"/>
    <property type="molecule type" value="Genomic_DNA"/>
</dbReference>
<evidence type="ECO:0000313" key="3">
    <source>
        <dbReference type="EMBL" id="MCZ0859791.1"/>
    </source>
</evidence>
<sequence>MSEDPSTGADPKKIEELQKEVERLNREKAEAEAQAAAEAHAAAAAAEEKAAAESKMKLELESQKAAADAKMQAELESQRLAAEEAERKRQEKQARSKSRRRKVIGGIILLIVLVLIVLVASAGVSVQPGTTTNYPYITTYSVWFPIGEEVDISGHKLIALGTGDEMMFSIDKGTPTKLIRGEPIVIGEQAATLTTLFGKVPIMTINYKVSLEYQGRTAENQAYFKMLILSDRSIPEFVVNFMLPKNVIAQPA</sequence>
<feature type="compositionally biased region" description="Low complexity" evidence="1">
    <location>
        <begin position="32"/>
        <end position="45"/>
    </location>
</feature>
<dbReference type="RefSeq" id="WP_268924013.1">
    <property type="nucleotide sequence ID" value="NZ_JAPTGB010000002.1"/>
</dbReference>
<feature type="compositionally biased region" description="Basic and acidic residues" evidence="1">
    <location>
        <begin position="46"/>
        <end position="62"/>
    </location>
</feature>
<organism evidence="3 4">
    <name type="scientific">Methanocorpusculum petauri</name>
    <dbReference type="NCBI Taxonomy" id="3002863"/>
    <lineage>
        <taxon>Archaea</taxon>
        <taxon>Methanobacteriati</taxon>
        <taxon>Methanobacteriota</taxon>
        <taxon>Stenosarchaea group</taxon>
        <taxon>Methanomicrobia</taxon>
        <taxon>Methanomicrobiales</taxon>
        <taxon>Methanocorpusculaceae</taxon>
        <taxon>Methanocorpusculum</taxon>
    </lineage>
</organism>
<evidence type="ECO:0000256" key="1">
    <source>
        <dbReference type="SAM" id="MobiDB-lite"/>
    </source>
</evidence>